<dbReference type="CDD" id="cd14066">
    <property type="entry name" value="STKc_IRAK"/>
    <property type="match status" value="1"/>
</dbReference>
<dbReference type="PANTHER" id="PTHR48056">
    <property type="entry name" value="LRR RECEPTOR-LIKE SERINE/THREONINE-PROTEIN KINASE-RELATED"/>
    <property type="match status" value="1"/>
</dbReference>
<feature type="transmembrane region" description="Helical" evidence="20">
    <location>
        <begin position="649"/>
        <end position="671"/>
    </location>
</feature>
<dbReference type="Pfam" id="PF13855">
    <property type="entry name" value="LRR_8"/>
    <property type="match status" value="2"/>
</dbReference>
<comment type="catalytic activity">
    <reaction evidence="18">
        <text>L-threonyl-[protein] + ATP = O-phospho-L-threonyl-[protein] + ADP + H(+)</text>
        <dbReference type="Rhea" id="RHEA:46608"/>
        <dbReference type="Rhea" id="RHEA-COMP:11060"/>
        <dbReference type="Rhea" id="RHEA-COMP:11605"/>
        <dbReference type="ChEBI" id="CHEBI:15378"/>
        <dbReference type="ChEBI" id="CHEBI:30013"/>
        <dbReference type="ChEBI" id="CHEBI:30616"/>
        <dbReference type="ChEBI" id="CHEBI:61977"/>
        <dbReference type="ChEBI" id="CHEBI:456216"/>
        <dbReference type="EC" id="2.7.11.1"/>
    </reaction>
</comment>
<dbReference type="AlphaFoldDB" id="A0AAV1DRM9"/>
<dbReference type="Pfam" id="PF00069">
    <property type="entry name" value="Pkinase"/>
    <property type="match status" value="1"/>
</dbReference>
<dbReference type="InterPro" id="IPR000719">
    <property type="entry name" value="Prot_kinase_dom"/>
</dbReference>
<keyword evidence="17" id="KW-0325">Glycoprotein</keyword>
<accession>A0AAV1DRM9</accession>
<dbReference type="SMART" id="SM00220">
    <property type="entry name" value="S_TKc"/>
    <property type="match status" value="1"/>
</dbReference>
<keyword evidence="11" id="KW-0677">Repeat</keyword>
<dbReference type="InterPro" id="IPR032675">
    <property type="entry name" value="LRR_dom_sf"/>
</dbReference>
<dbReference type="SUPFAM" id="SSF52058">
    <property type="entry name" value="L domain-like"/>
    <property type="match status" value="1"/>
</dbReference>
<evidence type="ECO:0000256" key="18">
    <source>
        <dbReference type="ARBA" id="ARBA00047899"/>
    </source>
</evidence>
<protein>
    <recommendedName>
        <fullName evidence="3">non-specific serine/threonine protein kinase</fullName>
        <ecNumber evidence="3">2.7.11.1</ecNumber>
    </recommendedName>
</protein>
<evidence type="ECO:0000313" key="22">
    <source>
        <dbReference type="EMBL" id="CAI9110526.1"/>
    </source>
</evidence>
<dbReference type="GO" id="GO:0009791">
    <property type="term" value="P:post-embryonic development"/>
    <property type="evidence" value="ECO:0007669"/>
    <property type="project" value="UniProtKB-ARBA"/>
</dbReference>
<evidence type="ECO:0000256" key="10">
    <source>
        <dbReference type="ARBA" id="ARBA00022729"/>
    </source>
</evidence>
<dbReference type="GO" id="GO:0004674">
    <property type="term" value="F:protein serine/threonine kinase activity"/>
    <property type="evidence" value="ECO:0007669"/>
    <property type="project" value="UniProtKB-KW"/>
</dbReference>
<dbReference type="InterPro" id="IPR003591">
    <property type="entry name" value="Leu-rich_rpt_typical-subtyp"/>
</dbReference>
<evidence type="ECO:0000256" key="6">
    <source>
        <dbReference type="ARBA" id="ARBA00022553"/>
    </source>
</evidence>
<gene>
    <name evidence="22" type="ORF">OLC1_LOCUS18156</name>
</gene>
<keyword evidence="13" id="KW-0418">Kinase</keyword>
<dbReference type="GO" id="GO:0005524">
    <property type="term" value="F:ATP binding"/>
    <property type="evidence" value="ECO:0007669"/>
    <property type="project" value="UniProtKB-KW"/>
</dbReference>
<dbReference type="Gene3D" id="1.10.510.10">
    <property type="entry name" value="Transferase(Phosphotransferase) domain 1"/>
    <property type="match status" value="1"/>
</dbReference>
<keyword evidence="7" id="KW-0433">Leucine-rich repeat</keyword>
<evidence type="ECO:0000256" key="3">
    <source>
        <dbReference type="ARBA" id="ARBA00012513"/>
    </source>
</evidence>
<evidence type="ECO:0000256" key="7">
    <source>
        <dbReference type="ARBA" id="ARBA00022614"/>
    </source>
</evidence>
<comment type="catalytic activity">
    <reaction evidence="19">
        <text>L-seryl-[protein] + ATP = O-phospho-L-seryl-[protein] + ADP + H(+)</text>
        <dbReference type="Rhea" id="RHEA:17989"/>
        <dbReference type="Rhea" id="RHEA-COMP:9863"/>
        <dbReference type="Rhea" id="RHEA-COMP:11604"/>
        <dbReference type="ChEBI" id="CHEBI:15378"/>
        <dbReference type="ChEBI" id="CHEBI:29999"/>
        <dbReference type="ChEBI" id="CHEBI:30616"/>
        <dbReference type="ChEBI" id="CHEBI:83421"/>
        <dbReference type="ChEBI" id="CHEBI:456216"/>
        <dbReference type="EC" id="2.7.11.1"/>
    </reaction>
</comment>
<dbReference type="SUPFAM" id="SSF52047">
    <property type="entry name" value="RNI-like"/>
    <property type="match status" value="1"/>
</dbReference>
<comment type="similarity">
    <text evidence="2">Belongs to the protein kinase superfamily. Ser/Thr protein kinase family.</text>
</comment>
<evidence type="ECO:0000256" key="8">
    <source>
        <dbReference type="ARBA" id="ARBA00022679"/>
    </source>
</evidence>
<keyword evidence="4" id="KW-1003">Cell membrane</keyword>
<keyword evidence="8" id="KW-0808">Transferase</keyword>
<evidence type="ECO:0000256" key="17">
    <source>
        <dbReference type="ARBA" id="ARBA00023180"/>
    </source>
</evidence>
<dbReference type="InterPro" id="IPR013210">
    <property type="entry name" value="LRR_N_plant-typ"/>
</dbReference>
<sequence length="1004" mass="110453">MVFGFEHKMNFCCLYEKRSSGILFLIEFLLCITVITTPFTTALRRDAVVLLQVKSSQLQDPDGRLSDWKLSAPNSPCSWTAILCDNKTNAVVSIQVPSFGILGNFPSDFCRIQTLRTLDLSDNYLGGTVSSEALSLCSQLNFLNLSSNLFVGNLPELRTAFADLTTFDLSLNNFTGEIHRSYGFQLPKLQVLRLLSNFLNGSIPGFISNLTELTRLEIASNLFSPSPLPADIGRLTKLENLWFPGSNITGVIPESIGNLTSLTNLDLSYNSLTGKIPESLGSLSSVVQIELYGNNLSGEIPDVFANLTSLVNFDASQNNLNGKIPESLTGLALETLNLNDNNLEGAIPQNLALNEKLSLLRLFNNRLSGHLPENLGMNSGLNEFDVSGNFLDGPLPPNLCLKKQLEILILFNNNFSGSIPDSYGECSSLTRVRISNNKLSGVIPPNFWGFSGLDMLEISKNNFEGVIPPTVSNARELTEFLVADNNFNGPVPGEICVLEKLAVVDLSRNQFSGDLPSCMTKLSKLLKLDVQGNHITGQIPTDLTAAWPDLTDLDLSGNQISGTIPSELGGLPVLTYLDLSDNLLTGVIPDNLSKLKLNKFNVSNNRLEGRVPPSFDKGWFVSSLLGNPGLCSPDLKPFPSCNKRRATSMILVGILSGLSAILVISLLWLVIKSRKLNLFRSKSKRSWKMTSFQRLWFNQDDILAFLNKDNLIATGGSGQVYRAVLKNGQIVAVKRLWEANRGPESEEVFYSEVETLGRIRHDCIVKLLFSCSGADFRVLVYEFVENGSLGDVLHGEKGGVLLDWPRRFKIAMGAAQGLAYLHHDCVPAIIHRDVKSNNILLDEEFRPKVADFGLAKSLLKDMEEGSEMSKVAGSYGYIAPEYGYTMKITEKSDVYSFGVVLLELITGKRPVDPYFGESKDIVKWVTEVASSIPEQGGANESVGICDEFLDQIIDPRMKPSTSEMQEIKVVLNVALQCVSSLPLSRPSMRRVVELLKDKSRTRSK</sequence>
<dbReference type="PANTHER" id="PTHR48056:SF35">
    <property type="entry name" value="LRR RECEPTOR-LIKE SERINE_THREONINE-PROTEIN KINASE HSL2"/>
    <property type="match status" value="1"/>
</dbReference>
<evidence type="ECO:0000256" key="13">
    <source>
        <dbReference type="ARBA" id="ARBA00022777"/>
    </source>
</evidence>
<evidence type="ECO:0000256" key="20">
    <source>
        <dbReference type="SAM" id="Phobius"/>
    </source>
</evidence>
<evidence type="ECO:0000256" key="14">
    <source>
        <dbReference type="ARBA" id="ARBA00022840"/>
    </source>
</evidence>
<keyword evidence="9 20" id="KW-0812">Transmembrane</keyword>
<keyword evidence="6" id="KW-0597">Phosphoprotein</keyword>
<dbReference type="PROSITE" id="PS50011">
    <property type="entry name" value="PROTEIN_KINASE_DOM"/>
    <property type="match status" value="1"/>
</dbReference>
<evidence type="ECO:0000256" key="11">
    <source>
        <dbReference type="ARBA" id="ARBA00022737"/>
    </source>
</evidence>
<dbReference type="Pfam" id="PF00560">
    <property type="entry name" value="LRR_1"/>
    <property type="match status" value="3"/>
</dbReference>
<evidence type="ECO:0000256" key="15">
    <source>
        <dbReference type="ARBA" id="ARBA00022989"/>
    </source>
</evidence>
<comment type="subcellular location">
    <subcellularLocation>
        <location evidence="1">Cell membrane</location>
        <topology evidence="1">Single-pass membrane protein</topology>
    </subcellularLocation>
</comment>
<dbReference type="InterPro" id="IPR011009">
    <property type="entry name" value="Kinase-like_dom_sf"/>
</dbReference>
<proteinExistence type="inferred from homology"/>
<dbReference type="GO" id="GO:0033612">
    <property type="term" value="F:receptor serine/threonine kinase binding"/>
    <property type="evidence" value="ECO:0007669"/>
    <property type="project" value="TreeGrafter"/>
</dbReference>
<evidence type="ECO:0000256" key="2">
    <source>
        <dbReference type="ARBA" id="ARBA00008684"/>
    </source>
</evidence>
<keyword evidence="23" id="KW-1185">Reference proteome</keyword>
<evidence type="ECO:0000256" key="4">
    <source>
        <dbReference type="ARBA" id="ARBA00022475"/>
    </source>
</evidence>
<dbReference type="Gene3D" id="3.80.10.10">
    <property type="entry name" value="Ribonuclease Inhibitor"/>
    <property type="match status" value="2"/>
</dbReference>
<dbReference type="EMBL" id="OX459123">
    <property type="protein sequence ID" value="CAI9110526.1"/>
    <property type="molecule type" value="Genomic_DNA"/>
</dbReference>
<evidence type="ECO:0000256" key="1">
    <source>
        <dbReference type="ARBA" id="ARBA00004162"/>
    </source>
</evidence>
<keyword evidence="10" id="KW-0732">Signal</keyword>
<evidence type="ECO:0000256" key="9">
    <source>
        <dbReference type="ARBA" id="ARBA00022692"/>
    </source>
</evidence>
<dbReference type="InterPro" id="IPR001611">
    <property type="entry name" value="Leu-rich_rpt"/>
</dbReference>
<evidence type="ECO:0000256" key="16">
    <source>
        <dbReference type="ARBA" id="ARBA00023136"/>
    </source>
</evidence>
<keyword evidence="12" id="KW-0547">Nucleotide-binding</keyword>
<dbReference type="FunFam" id="1.10.510.10:FF:000417">
    <property type="entry name" value="Leucine-rich repeat receptor-like protein kinase"/>
    <property type="match status" value="1"/>
</dbReference>
<dbReference type="SUPFAM" id="SSF56112">
    <property type="entry name" value="Protein kinase-like (PK-like)"/>
    <property type="match status" value="1"/>
</dbReference>
<keyword evidence="16 20" id="KW-0472">Membrane</keyword>
<dbReference type="SMART" id="SM00369">
    <property type="entry name" value="LRR_TYP"/>
    <property type="match status" value="4"/>
</dbReference>
<organism evidence="22 23">
    <name type="scientific">Oldenlandia corymbosa var. corymbosa</name>
    <dbReference type="NCBI Taxonomy" id="529605"/>
    <lineage>
        <taxon>Eukaryota</taxon>
        <taxon>Viridiplantae</taxon>
        <taxon>Streptophyta</taxon>
        <taxon>Embryophyta</taxon>
        <taxon>Tracheophyta</taxon>
        <taxon>Spermatophyta</taxon>
        <taxon>Magnoliopsida</taxon>
        <taxon>eudicotyledons</taxon>
        <taxon>Gunneridae</taxon>
        <taxon>Pentapetalae</taxon>
        <taxon>asterids</taxon>
        <taxon>lamiids</taxon>
        <taxon>Gentianales</taxon>
        <taxon>Rubiaceae</taxon>
        <taxon>Rubioideae</taxon>
        <taxon>Spermacoceae</taxon>
        <taxon>Hedyotis-Oldenlandia complex</taxon>
        <taxon>Oldenlandia</taxon>
    </lineage>
</organism>
<feature type="domain" description="Protein kinase" evidence="21">
    <location>
        <begin position="706"/>
        <end position="971"/>
    </location>
</feature>
<dbReference type="FunFam" id="3.80.10.10:FF:000233">
    <property type="entry name" value="Leucine-rich repeat receptor-like protein kinase TDR"/>
    <property type="match status" value="1"/>
</dbReference>
<evidence type="ECO:0000313" key="23">
    <source>
        <dbReference type="Proteomes" id="UP001161247"/>
    </source>
</evidence>
<dbReference type="GO" id="GO:0006952">
    <property type="term" value="P:defense response"/>
    <property type="evidence" value="ECO:0007669"/>
    <property type="project" value="UniProtKB-ARBA"/>
</dbReference>
<dbReference type="GO" id="GO:0005886">
    <property type="term" value="C:plasma membrane"/>
    <property type="evidence" value="ECO:0007669"/>
    <property type="project" value="UniProtKB-SubCell"/>
</dbReference>
<evidence type="ECO:0000259" key="21">
    <source>
        <dbReference type="PROSITE" id="PS50011"/>
    </source>
</evidence>
<dbReference type="Proteomes" id="UP001161247">
    <property type="component" value="Chromosome 6"/>
</dbReference>
<keyword evidence="15 20" id="KW-1133">Transmembrane helix</keyword>
<feature type="transmembrane region" description="Helical" evidence="20">
    <location>
        <begin position="21"/>
        <end position="43"/>
    </location>
</feature>
<reference evidence="22" key="1">
    <citation type="submission" date="2023-03" db="EMBL/GenBank/DDBJ databases">
        <authorList>
            <person name="Julca I."/>
        </authorList>
    </citation>
    <scope>NUCLEOTIDE SEQUENCE</scope>
</reference>
<evidence type="ECO:0000256" key="19">
    <source>
        <dbReference type="ARBA" id="ARBA00048679"/>
    </source>
</evidence>
<dbReference type="Gene3D" id="3.30.200.20">
    <property type="entry name" value="Phosphorylase Kinase, domain 1"/>
    <property type="match status" value="1"/>
</dbReference>
<dbReference type="PROSITE" id="PS00108">
    <property type="entry name" value="PROTEIN_KINASE_ST"/>
    <property type="match status" value="1"/>
</dbReference>
<evidence type="ECO:0000256" key="5">
    <source>
        <dbReference type="ARBA" id="ARBA00022527"/>
    </source>
</evidence>
<dbReference type="EC" id="2.7.11.1" evidence="3"/>
<name>A0AAV1DRM9_OLDCO</name>
<dbReference type="Pfam" id="PF08263">
    <property type="entry name" value="LRRNT_2"/>
    <property type="match status" value="1"/>
</dbReference>
<keyword evidence="5" id="KW-0723">Serine/threonine-protein kinase</keyword>
<dbReference type="GO" id="GO:0051707">
    <property type="term" value="P:response to other organism"/>
    <property type="evidence" value="ECO:0007669"/>
    <property type="project" value="UniProtKB-ARBA"/>
</dbReference>
<evidence type="ECO:0000256" key="12">
    <source>
        <dbReference type="ARBA" id="ARBA00022741"/>
    </source>
</evidence>
<keyword evidence="14" id="KW-0067">ATP-binding</keyword>
<dbReference type="InterPro" id="IPR008271">
    <property type="entry name" value="Ser/Thr_kinase_AS"/>
</dbReference>
<dbReference type="InterPro" id="IPR050647">
    <property type="entry name" value="Plant_LRR-RLKs"/>
</dbReference>
<dbReference type="FunFam" id="3.80.10.10:FF:000095">
    <property type="entry name" value="LRR receptor-like serine/threonine-protein kinase GSO1"/>
    <property type="match status" value="1"/>
</dbReference>